<feature type="transmembrane region" description="Helical" evidence="1">
    <location>
        <begin position="52"/>
        <end position="74"/>
    </location>
</feature>
<comment type="caution">
    <text evidence="2">The sequence shown here is derived from an EMBL/GenBank/DDBJ whole genome shotgun (WGS) entry which is preliminary data.</text>
</comment>
<evidence type="ECO:0000313" key="2">
    <source>
        <dbReference type="EMBL" id="KAK7276612.1"/>
    </source>
</evidence>
<dbReference type="EMBL" id="JAYWIO010000003">
    <property type="protein sequence ID" value="KAK7276612.1"/>
    <property type="molecule type" value="Genomic_DNA"/>
</dbReference>
<accession>A0AAN9FHP4</accession>
<protein>
    <submittedName>
        <fullName evidence="2">Uncharacterized protein</fullName>
    </submittedName>
</protein>
<keyword evidence="1" id="KW-1133">Transmembrane helix</keyword>
<dbReference type="AlphaFoldDB" id="A0AAN9FHP4"/>
<dbReference type="Proteomes" id="UP001372338">
    <property type="component" value="Unassembled WGS sequence"/>
</dbReference>
<keyword evidence="1" id="KW-0812">Transmembrane</keyword>
<keyword evidence="3" id="KW-1185">Reference proteome</keyword>
<reference evidence="2 3" key="1">
    <citation type="submission" date="2024-01" db="EMBL/GenBank/DDBJ databases">
        <title>The genomes of 5 underutilized Papilionoideae crops provide insights into root nodulation and disease resistanc.</title>
        <authorList>
            <person name="Yuan L."/>
        </authorList>
    </citation>
    <scope>NUCLEOTIDE SEQUENCE [LARGE SCALE GENOMIC DNA]</scope>
    <source>
        <strain evidence="2">ZHUSHIDOU_FW_LH</strain>
        <tissue evidence="2">Leaf</tissue>
    </source>
</reference>
<proteinExistence type="predicted"/>
<evidence type="ECO:0000256" key="1">
    <source>
        <dbReference type="SAM" id="Phobius"/>
    </source>
</evidence>
<feature type="transmembrane region" description="Helical" evidence="1">
    <location>
        <begin position="20"/>
        <end position="40"/>
    </location>
</feature>
<organism evidence="2 3">
    <name type="scientific">Crotalaria pallida</name>
    <name type="common">Smooth rattlebox</name>
    <name type="synonym">Crotalaria striata</name>
    <dbReference type="NCBI Taxonomy" id="3830"/>
    <lineage>
        <taxon>Eukaryota</taxon>
        <taxon>Viridiplantae</taxon>
        <taxon>Streptophyta</taxon>
        <taxon>Embryophyta</taxon>
        <taxon>Tracheophyta</taxon>
        <taxon>Spermatophyta</taxon>
        <taxon>Magnoliopsida</taxon>
        <taxon>eudicotyledons</taxon>
        <taxon>Gunneridae</taxon>
        <taxon>Pentapetalae</taxon>
        <taxon>rosids</taxon>
        <taxon>fabids</taxon>
        <taxon>Fabales</taxon>
        <taxon>Fabaceae</taxon>
        <taxon>Papilionoideae</taxon>
        <taxon>50 kb inversion clade</taxon>
        <taxon>genistoids sensu lato</taxon>
        <taxon>core genistoids</taxon>
        <taxon>Crotalarieae</taxon>
        <taxon>Crotalaria</taxon>
    </lineage>
</organism>
<keyword evidence="1" id="KW-0472">Membrane</keyword>
<gene>
    <name evidence="2" type="ORF">RIF29_17755</name>
</gene>
<evidence type="ECO:0000313" key="3">
    <source>
        <dbReference type="Proteomes" id="UP001372338"/>
    </source>
</evidence>
<sequence>MCRVGAALCSLCGSFKVQNFIWFCFLFSFSASLWGIYWFPEHYFSSIVQNHWKVPFFLLINFILSLGEILGFFFNFHESKIKDWLGFSFCVSRSQ</sequence>
<name>A0AAN9FHP4_CROPI</name>